<dbReference type="Proteomes" id="UP000299102">
    <property type="component" value="Unassembled WGS sequence"/>
</dbReference>
<gene>
    <name evidence="1" type="ORF">EVAR_87262_1</name>
</gene>
<evidence type="ECO:0000313" key="1">
    <source>
        <dbReference type="EMBL" id="GBP76875.1"/>
    </source>
</evidence>
<comment type="caution">
    <text evidence="1">The sequence shown here is derived from an EMBL/GenBank/DDBJ whole genome shotgun (WGS) entry which is preliminary data.</text>
</comment>
<reference evidence="1 2" key="1">
    <citation type="journal article" date="2019" name="Commun. Biol.">
        <title>The bagworm genome reveals a unique fibroin gene that provides high tensile strength.</title>
        <authorList>
            <person name="Kono N."/>
            <person name="Nakamura H."/>
            <person name="Ohtoshi R."/>
            <person name="Tomita M."/>
            <person name="Numata K."/>
            <person name="Arakawa K."/>
        </authorList>
    </citation>
    <scope>NUCLEOTIDE SEQUENCE [LARGE SCALE GENOMIC DNA]</scope>
</reference>
<protein>
    <submittedName>
        <fullName evidence="1">Uncharacterized protein</fullName>
    </submittedName>
</protein>
<dbReference type="EMBL" id="BGZK01001307">
    <property type="protein sequence ID" value="GBP76875.1"/>
    <property type="molecule type" value="Genomic_DNA"/>
</dbReference>
<proteinExistence type="predicted"/>
<sequence>MAYKKWCKGVNTLENLLHGGQAGGDSGQGTCGGSLVRREGNLAASSEAMWCKHIPCGVKLMLNKCSPQIAPECELANRIEWPASAAQKFYECPQHVPEQDAIRQGDVETAN</sequence>
<keyword evidence="2" id="KW-1185">Reference proteome</keyword>
<accession>A0A4C1YRA9</accession>
<name>A0A4C1YRA9_EUMVA</name>
<organism evidence="1 2">
    <name type="scientific">Eumeta variegata</name>
    <name type="common">Bagworm moth</name>
    <name type="synonym">Eumeta japonica</name>
    <dbReference type="NCBI Taxonomy" id="151549"/>
    <lineage>
        <taxon>Eukaryota</taxon>
        <taxon>Metazoa</taxon>
        <taxon>Ecdysozoa</taxon>
        <taxon>Arthropoda</taxon>
        <taxon>Hexapoda</taxon>
        <taxon>Insecta</taxon>
        <taxon>Pterygota</taxon>
        <taxon>Neoptera</taxon>
        <taxon>Endopterygota</taxon>
        <taxon>Lepidoptera</taxon>
        <taxon>Glossata</taxon>
        <taxon>Ditrysia</taxon>
        <taxon>Tineoidea</taxon>
        <taxon>Psychidae</taxon>
        <taxon>Oiketicinae</taxon>
        <taxon>Eumeta</taxon>
    </lineage>
</organism>
<evidence type="ECO:0000313" key="2">
    <source>
        <dbReference type="Proteomes" id="UP000299102"/>
    </source>
</evidence>
<dbReference type="AlphaFoldDB" id="A0A4C1YRA9"/>